<dbReference type="OrthoDB" id="3250520at2"/>
<reference evidence="1 2" key="1">
    <citation type="submission" date="2014-07" db="EMBL/GenBank/DDBJ databases">
        <title>Whole Genome Sequence of the Amycolatopsis methanolica 239.</title>
        <authorList>
            <person name="Tang B."/>
        </authorList>
    </citation>
    <scope>NUCLEOTIDE SEQUENCE [LARGE SCALE GENOMIC DNA]</scope>
    <source>
        <strain evidence="1 2">239</strain>
    </source>
</reference>
<gene>
    <name evidence="1" type="ORF">AMETH_4363</name>
</gene>
<evidence type="ECO:0000313" key="1">
    <source>
        <dbReference type="EMBL" id="AIJ24455.1"/>
    </source>
</evidence>
<accession>A0A076N0R5</accession>
<proteinExistence type="predicted"/>
<dbReference type="Proteomes" id="UP000062973">
    <property type="component" value="Chromosome"/>
</dbReference>
<dbReference type="SUPFAM" id="SSF51735">
    <property type="entry name" value="NAD(P)-binding Rossmann-fold domains"/>
    <property type="match status" value="1"/>
</dbReference>
<keyword evidence="2" id="KW-1185">Reference proteome</keyword>
<sequence>MSEPFIDTDDIADVATKALTEDGHAGLVHEITGPRLLTFAEAAAEISAALGRPVRYLPVSAAEFAPASSRPMWGRSSRGRRARCWTAATNR</sequence>
<dbReference type="InterPro" id="IPR036291">
    <property type="entry name" value="NAD(P)-bd_dom_sf"/>
</dbReference>
<dbReference type="eggNOG" id="COG0702">
    <property type="taxonomic scope" value="Bacteria"/>
</dbReference>
<dbReference type="AlphaFoldDB" id="A0A076N0R5"/>
<name>A0A076N0R5_AMYME</name>
<protein>
    <submittedName>
        <fullName evidence="1">NmrA family protein</fullName>
    </submittedName>
</protein>
<dbReference type="EMBL" id="CP009110">
    <property type="protein sequence ID" value="AIJ24455.1"/>
    <property type="molecule type" value="Genomic_DNA"/>
</dbReference>
<dbReference type="STRING" id="1068978.AMETH_4363"/>
<evidence type="ECO:0000313" key="2">
    <source>
        <dbReference type="Proteomes" id="UP000062973"/>
    </source>
</evidence>
<dbReference type="Gene3D" id="3.40.50.720">
    <property type="entry name" value="NAD(P)-binding Rossmann-like Domain"/>
    <property type="match status" value="1"/>
</dbReference>
<dbReference type="KEGG" id="amq:AMETH_4363"/>
<dbReference type="PANTHER" id="PTHR43162:SF1">
    <property type="entry name" value="PRESTALK A DIFFERENTIATION PROTEIN A"/>
    <property type="match status" value="1"/>
</dbReference>
<dbReference type="InterPro" id="IPR051604">
    <property type="entry name" value="Ergot_Alk_Oxidoreductase"/>
</dbReference>
<dbReference type="HOGENOM" id="CLU_2420537_0_0_11"/>
<organism evidence="1 2">
    <name type="scientific">Amycolatopsis methanolica 239</name>
    <dbReference type="NCBI Taxonomy" id="1068978"/>
    <lineage>
        <taxon>Bacteria</taxon>
        <taxon>Bacillati</taxon>
        <taxon>Actinomycetota</taxon>
        <taxon>Actinomycetes</taxon>
        <taxon>Pseudonocardiales</taxon>
        <taxon>Pseudonocardiaceae</taxon>
        <taxon>Amycolatopsis</taxon>
        <taxon>Amycolatopsis methanolica group</taxon>
    </lineage>
</organism>
<dbReference type="PANTHER" id="PTHR43162">
    <property type="match status" value="1"/>
</dbReference>
<dbReference type="PATRIC" id="fig|1068978.7.peg.4672"/>
<dbReference type="RefSeq" id="WP_026153241.1">
    <property type="nucleotide sequence ID" value="NZ_AQUL01000001.1"/>
</dbReference>